<dbReference type="Proteomes" id="UP001239111">
    <property type="component" value="Chromosome 3"/>
</dbReference>
<reference evidence="1" key="1">
    <citation type="submission" date="2023-04" db="EMBL/GenBank/DDBJ databases">
        <title>A chromosome-level genome assembly of the parasitoid wasp Eretmocerus hayati.</title>
        <authorList>
            <person name="Zhong Y."/>
            <person name="Liu S."/>
            <person name="Liu Y."/>
        </authorList>
    </citation>
    <scope>NUCLEOTIDE SEQUENCE</scope>
    <source>
        <strain evidence="1">ZJU_SS_LIU_2023</strain>
    </source>
</reference>
<comment type="caution">
    <text evidence="1">The sequence shown here is derived from an EMBL/GenBank/DDBJ whole genome shotgun (WGS) entry which is preliminary data.</text>
</comment>
<gene>
    <name evidence="1" type="ORF">QAD02_002132</name>
</gene>
<keyword evidence="2" id="KW-1185">Reference proteome</keyword>
<feature type="non-terminal residue" evidence="1">
    <location>
        <position position="235"/>
    </location>
</feature>
<dbReference type="EMBL" id="CM056743">
    <property type="protein sequence ID" value="KAJ8670873.1"/>
    <property type="molecule type" value="Genomic_DNA"/>
</dbReference>
<protein>
    <submittedName>
        <fullName evidence="1">Uncharacterized protein</fullName>
    </submittedName>
</protein>
<evidence type="ECO:0000313" key="2">
    <source>
        <dbReference type="Proteomes" id="UP001239111"/>
    </source>
</evidence>
<accession>A0ACC2NIZ7</accession>
<feature type="non-terminal residue" evidence="1">
    <location>
        <position position="1"/>
    </location>
</feature>
<sequence length="235" mass="26429">ASRTLSTCLIKDLNSKYGTHIVRNGDIIRVPNEEIEVQPSDILKFGLQQHIYTVEYIPFITVVSRLSPDDGRELKIILDNIGGRVADSLDSYCTHLTVTNATSTEKVISALISGIPIVDVRYWKRIVSAIDSSANLPDPDDFVLPLRDRDMNAHKVCLKPDKARKSLFSGKSFIFLSEDSFAKNKKMIHLAGGEAKKYILNSTEVPEYFFDERNIIVQLLEYDDSVHSSTIIVKI</sequence>
<proteinExistence type="predicted"/>
<evidence type="ECO:0000313" key="1">
    <source>
        <dbReference type="EMBL" id="KAJ8670873.1"/>
    </source>
</evidence>
<name>A0ACC2NIZ7_9HYME</name>
<organism evidence="1 2">
    <name type="scientific">Eretmocerus hayati</name>
    <dbReference type="NCBI Taxonomy" id="131215"/>
    <lineage>
        <taxon>Eukaryota</taxon>
        <taxon>Metazoa</taxon>
        <taxon>Ecdysozoa</taxon>
        <taxon>Arthropoda</taxon>
        <taxon>Hexapoda</taxon>
        <taxon>Insecta</taxon>
        <taxon>Pterygota</taxon>
        <taxon>Neoptera</taxon>
        <taxon>Endopterygota</taxon>
        <taxon>Hymenoptera</taxon>
        <taxon>Apocrita</taxon>
        <taxon>Proctotrupomorpha</taxon>
        <taxon>Chalcidoidea</taxon>
        <taxon>Aphelinidae</taxon>
        <taxon>Aphelininae</taxon>
        <taxon>Eretmocerus</taxon>
    </lineage>
</organism>